<proteinExistence type="predicted"/>
<dbReference type="AlphaFoldDB" id="A0A9X0R163"/>
<dbReference type="EMBL" id="JACOMF010000032">
    <property type="protein sequence ID" value="MBC4017630.1"/>
    <property type="molecule type" value="Genomic_DNA"/>
</dbReference>
<evidence type="ECO:0000313" key="1">
    <source>
        <dbReference type="EMBL" id="MBC4017630.1"/>
    </source>
</evidence>
<comment type="caution">
    <text evidence="1">The sequence shown here is derived from an EMBL/GenBank/DDBJ whole genome shotgun (WGS) entry which is preliminary data.</text>
</comment>
<name>A0A9X0R163_9PROT</name>
<keyword evidence="2" id="KW-1185">Reference proteome</keyword>
<dbReference type="Proteomes" id="UP000600101">
    <property type="component" value="Unassembled WGS sequence"/>
</dbReference>
<organism evidence="1 2">
    <name type="scientific">Siccirubricoccus deserti</name>
    <dbReference type="NCBI Taxonomy" id="2013562"/>
    <lineage>
        <taxon>Bacteria</taxon>
        <taxon>Pseudomonadati</taxon>
        <taxon>Pseudomonadota</taxon>
        <taxon>Alphaproteobacteria</taxon>
        <taxon>Acetobacterales</taxon>
        <taxon>Roseomonadaceae</taxon>
        <taxon>Siccirubricoccus</taxon>
    </lineage>
</organism>
<reference evidence="1" key="1">
    <citation type="submission" date="2020-08" db="EMBL/GenBank/DDBJ databases">
        <authorList>
            <person name="Hu Y."/>
            <person name="Nguyen S.V."/>
            <person name="Li F."/>
            <person name="Fanning S."/>
        </authorList>
    </citation>
    <scope>NUCLEOTIDE SEQUENCE</scope>
    <source>
        <strain evidence="1">SYSU D8009</strain>
    </source>
</reference>
<sequence>MGKDSSKGPAEQALFAGEAWFDPIEAGLRGRIRGLIEELVEQELEAALGRRR</sequence>
<gene>
    <name evidence="1" type="ORF">H7965_20175</name>
</gene>
<feature type="non-terminal residue" evidence="1">
    <location>
        <position position="52"/>
    </location>
</feature>
<accession>A0A9X0R163</accession>
<protein>
    <submittedName>
        <fullName evidence="1">Uncharacterized protein</fullName>
    </submittedName>
</protein>
<evidence type="ECO:0000313" key="2">
    <source>
        <dbReference type="Proteomes" id="UP000600101"/>
    </source>
</evidence>